<proteinExistence type="predicted"/>
<dbReference type="InterPro" id="IPR046335">
    <property type="entry name" value="LacI/GalR-like_sensor"/>
</dbReference>
<keyword evidence="3" id="KW-0804">Transcription</keyword>
<keyword evidence="6" id="KW-1185">Reference proteome</keyword>
<sequence length="383" mass="42964">MPRGTKTQKHVGVLVETEDTWGRNIVEAVCRFGQTARWTILIAPRDSQGKLRLPRIWNGHGVIAALRNRPTVTHLKKLQVPVVDVSSTMKKESWFARVNTDDRMRAQLAVEHLSSRGITNFACYAPSIGRYSDTRVHEFQACVESLGHQCSIYTTERGASAGWLTNYTNAREWLMRLDKPVGVFAGDPYPARQLIEVCAMNSIRVPDEVAILSGDNDDLLCSVATPQITSIELASHRIGETAAKLLERLMNGAKIPQQTKMILPLGIRQRQSTDMLAIDDPDLVKALSYIRQHAKDGISVRDVAQACYLSRRTLEQRFRVELDRSPGEEIRRTRLEVVRRLLLDTDKSIAAIAYETGFASGASLTQAFQQYFGTSPGRFRQLT</sequence>
<keyword evidence="1" id="KW-0805">Transcription regulation</keyword>
<dbReference type="Pfam" id="PF12833">
    <property type="entry name" value="HTH_18"/>
    <property type="match status" value="1"/>
</dbReference>
<dbReference type="OrthoDB" id="9795616at2"/>
<dbReference type="EMBL" id="CP036316">
    <property type="protein sequence ID" value="QDT63598.1"/>
    <property type="molecule type" value="Genomic_DNA"/>
</dbReference>
<dbReference type="Pfam" id="PF13377">
    <property type="entry name" value="Peripla_BP_3"/>
    <property type="match status" value="1"/>
</dbReference>
<dbReference type="InterPro" id="IPR028082">
    <property type="entry name" value="Peripla_BP_I"/>
</dbReference>
<dbReference type="Proteomes" id="UP000319976">
    <property type="component" value="Chromosome"/>
</dbReference>
<dbReference type="AlphaFoldDB" id="A0A517T5F7"/>
<evidence type="ECO:0000259" key="4">
    <source>
        <dbReference type="PROSITE" id="PS01124"/>
    </source>
</evidence>
<organism evidence="5 6">
    <name type="scientific">Calycomorphotria hydatis</name>
    <dbReference type="NCBI Taxonomy" id="2528027"/>
    <lineage>
        <taxon>Bacteria</taxon>
        <taxon>Pseudomonadati</taxon>
        <taxon>Planctomycetota</taxon>
        <taxon>Planctomycetia</taxon>
        <taxon>Planctomycetales</taxon>
        <taxon>Planctomycetaceae</taxon>
        <taxon>Calycomorphotria</taxon>
    </lineage>
</organism>
<dbReference type="InterPro" id="IPR009057">
    <property type="entry name" value="Homeodomain-like_sf"/>
</dbReference>
<dbReference type="CDD" id="cd01543">
    <property type="entry name" value="PBP1_XylR"/>
    <property type="match status" value="1"/>
</dbReference>
<dbReference type="PROSITE" id="PS01124">
    <property type="entry name" value="HTH_ARAC_FAMILY_2"/>
    <property type="match status" value="1"/>
</dbReference>
<dbReference type="Gene3D" id="1.10.10.60">
    <property type="entry name" value="Homeodomain-like"/>
    <property type="match status" value="1"/>
</dbReference>
<evidence type="ECO:0000313" key="6">
    <source>
        <dbReference type="Proteomes" id="UP000319976"/>
    </source>
</evidence>
<reference evidence="5 6" key="1">
    <citation type="submission" date="2019-02" db="EMBL/GenBank/DDBJ databases">
        <title>Deep-cultivation of Planctomycetes and their phenomic and genomic characterization uncovers novel biology.</title>
        <authorList>
            <person name="Wiegand S."/>
            <person name="Jogler M."/>
            <person name="Boedeker C."/>
            <person name="Pinto D."/>
            <person name="Vollmers J."/>
            <person name="Rivas-Marin E."/>
            <person name="Kohn T."/>
            <person name="Peeters S.H."/>
            <person name="Heuer A."/>
            <person name="Rast P."/>
            <person name="Oberbeckmann S."/>
            <person name="Bunk B."/>
            <person name="Jeske O."/>
            <person name="Meyerdierks A."/>
            <person name="Storesund J.E."/>
            <person name="Kallscheuer N."/>
            <person name="Luecker S."/>
            <person name="Lage O.M."/>
            <person name="Pohl T."/>
            <person name="Merkel B.J."/>
            <person name="Hornburger P."/>
            <person name="Mueller R.-W."/>
            <person name="Bruemmer F."/>
            <person name="Labrenz M."/>
            <person name="Spormann A.M."/>
            <person name="Op den Camp H."/>
            <person name="Overmann J."/>
            <person name="Amann R."/>
            <person name="Jetten M.S.M."/>
            <person name="Mascher T."/>
            <person name="Medema M.H."/>
            <person name="Devos D.P."/>
            <person name="Kaster A.-K."/>
            <person name="Ovreas L."/>
            <person name="Rohde M."/>
            <person name="Galperin M.Y."/>
            <person name="Jogler C."/>
        </authorList>
    </citation>
    <scope>NUCLEOTIDE SEQUENCE [LARGE SCALE GENOMIC DNA]</scope>
    <source>
        <strain evidence="5 6">V22</strain>
    </source>
</reference>
<evidence type="ECO:0000256" key="2">
    <source>
        <dbReference type="ARBA" id="ARBA00023125"/>
    </source>
</evidence>
<accession>A0A517T5F7</accession>
<dbReference type="KEGG" id="chya:V22_08220"/>
<dbReference type="RefSeq" id="WP_145260041.1">
    <property type="nucleotide sequence ID" value="NZ_CP036316.1"/>
</dbReference>
<protein>
    <submittedName>
        <fullName evidence="5">Xylose operon regulatory protein</fullName>
    </submittedName>
</protein>
<gene>
    <name evidence="5" type="primary">xylR_2</name>
    <name evidence="5" type="ORF">V22_08220</name>
</gene>
<name>A0A517T5F7_9PLAN</name>
<dbReference type="PANTHER" id="PTHR30146">
    <property type="entry name" value="LACI-RELATED TRANSCRIPTIONAL REPRESSOR"/>
    <property type="match status" value="1"/>
</dbReference>
<feature type="domain" description="HTH araC/xylS-type" evidence="4">
    <location>
        <begin position="284"/>
        <end position="382"/>
    </location>
</feature>
<dbReference type="InterPro" id="IPR054031">
    <property type="entry name" value="XylR_PBP1"/>
</dbReference>
<dbReference type="GO" id="GO:0000976">
    <property type="term" value="F:transcription cis-regulatory region binding"/>
    <property type="evidence" value="ECO:0007669"/>
    <property type="project" value="TreeGrafter"/>
</dbReference>
<dbReference type="InterPro" id="IPR018060">
    <property type="entry name" value="HTH_AraC"/>
</dbReference>
<evidence type="ECO:0000313" key="5">
    <source>
        <dbReference type="EMBL" id="QDT63598.1"/>
    </source>
</evidence>
<evidence type="ECO:0000256" key="1">
    <source>
        <dbReference type="ARBA" id="ARBA00023015"/>
    </source>
</evidence>
<dbReference type="Gene3D" id="3.40.50.2300">
    <property type="match status" value="2"/>
</dbReference>
<dbReference type="InterPro" id="IPR018062">
    <property type="entry name" value="HTH_AraC-typ_CS"/>
</dbReference>
<dbReference type="SMART" id="SM00342">
    <property type="entry name" value="HTH_ARAC"/>
    <property type="match status" value="1"/>
</dbReference>
<dbReference type="PROSITE" id="PS00041">
    <property type="entry name" value="HTH_ARAC_FAMILY_1"/>
    <property type="match status" value="1"/>
</dbReference>
<dbReference type="SUPFAM" id="SSF46689">
    <property type="entry name" value="Homeodomain-like"/>
    <property type="match status" value="2"/>
</dbReference>
<dbReference type="GO" id="GO:0003700">
    <property type="term" value="F:DNA-binding transcription factor activity"/>
    <property type="evidence" value="ECO:0007669"/>
    <property type="project" value="InterPro"/>
</dbReference>
<evidence type="ECO:0000256" key="3">
    <source>
        <dbReference type="ARBA" id="ARBA00023163"/>
    </source>
</evidence>
<dbReference type="PANTHER" id="PTHR30146:SF24">
    <property type="entry name" value="XYLOSE OPERON REGULATORY PROTEIN"/>
    <property type="match status" value="1"/>
</dbReference>
<keyword evidence="2" id="KW-0238">DNA-binding</keyword>
<dbReference type="Pfam" id="PF22177">
    <property type="entry name" value="PBP1_XylR"/>
    <property type="match status" value="1"/>
</dbReference>
<dbReference type="SUPFAM" id="SSF53822">
    <property type="entry name" value="Periplasmic binding protein-like I"/>
    <property type="match status" value="1"/>
</dbReference>